<accession>A0A835GV93</accession>
<dbReference type="Proteomes" id="UP000631114">
    <property type="component" value="Unassembled WGS sequence"/>
</dbReference>
<sequence>MRVNDMSDLICEPQPLINHSSINENSAEASPQQGNKNATTEVGTEQERLGTTPRHSEEPTRKSYAAAVAKPKYGRSIDASSLPTPGMQGEYPTICLIEEEVDIGIQYCLKSLVGRLDLVKMDLIKVKALVVEKWALSGECLVTPLGRGQQEAERAEGNRSEIDAAVEYDQQSQGVLKSSGRTQNHDQAELGTDTEEGVTVGEAIETNLLGVSDSPVHSTEMIKMQKDLNKEQSIEDENERHNMEMGENTKKEQSEPDDMNQQNTLEEHSLSLQALEDELKNILKEQEQDPFNAELHNQELENAIEIQVVKDVEIMTLRQKARVTEALEGGEKLNIFPRHNKDAIG</sequence>
<feature type="compositionally biased region" description="Basic and acidic residues" evidence="1">
    <location>
        <begin position="229"/>
        <end position="254"/>
    </location>
</feature>
<dbReference type="AlphaFoldDB" id="A0A835GV93"/>
<feature type="compositionally biased region" description="Polar residues" evidence="1">
    <location>
        <begin position="169"/>
        <end position="182"/>
    </location>
</feature>
<evidence type="ECO:0000313" key="3">
    <source>
        <dbReference type="Proteomes" id="UP000631114"/>
    </source>
</evidence>
<feature type="region of interest" description="Disordered" evidence="1">
    <location>
        <begin position="229"/>
        <end position="262"/>
    </location>
</feature>
<evidence type="ECO:0000313" key="2">
    <source>
        <dbReference type="EMBL" id="KAF9588014.1"/>
    </source>
</evidence>
<comment type="caution">
    <text evidence="2">The sequence shown here is derived from an EMBL/GenBank/DDBJ whole genome shotgun (WGS) entry which is preliminary data.</text>
</comment>
<evidence type="ECO:0000256" key="1">
    <source>
        <dbReference type="SAM" id="MobiDB-lite"/>
    </source>
</evidence>
<reference evidence="2 3" key="1">
    <citation type="submission" date="2020-10" db="EMBL/GenBank/DDBJ databases">
        <title>The Coptis chinensis genome and diversification of protoberbering-type alkaloids.</title>
        <authorList>
            <person name="Wang B."/>
            <person name="Shu S."/>
            <person name="Song C."/>
            <person name="Liu Y."/>
        </authorList>
    </citation>
    <scope>NUCLEOTIDE SEQUENCE [LARGE SCALE GENOMIC DNA]</scope>
    <source>
        <strain evidence="2">HL-2020</strain>
        <tissue evidence="2">Leaf</tissue>
    </source>
</reference>
<dbReference type="OrthoDB" id="1741802at2759"/>
<protein>
    <submittedName>
        <fullName evidence="2">Uncharacterized protein</fullName>
    </submittedName>
</protein>
<gene>
    <name evidence="2" type="ORF">IFM89_006893</name>
</gene>
<feature type="region of interest" description="Disordered" evidence="1">
    <location>
        <begin position="169"/>
        <end position="195"/>
    </location>
</feature>
<name>A0A835GV93_9MAGN</name>
<proteinExistence type="predicted"/>
<dbReference type="EMBL" id="JADFTS010000009">
    <property type="protein sequence ID" value="KAF9588014.1"/>
    <property type="molecule type" value="Genomic_DNA"/>
</dbReference>
<feature type="compositionally biased region" description="Polar residues" evidence="1">
    <location>
        <begin position="17"/>
        <end position="43"/>
    </location>
</feature>
<organism evidence="2 3">
    <name type="scientific">Coptis chinensis</name>
    <dbReference type="NCBI Taxonomy" id="261450"/>
    <lineage>
        <taxon>Eukaryota</taxon>
        <taxon>Viridiplantae</taxon>
        <taxon>Streptophyta</taxon>
        <taxon>Embryophyta</taxon>
        <taxon>Tracheophyta</taxon>
        <taxon>Spermatophyta</taxon>
        <taxon>Magnoliopsida</taxon>
        <taxon>Ranunculales</taxon>
        <taxon>Ranunculaceae</taxon>
        <taxon>Coptidoideae</taxon>
        <taxon>Coptis</taxon>
    </lineage>
</organism>
<feature type="region of interest" description="Disordered" evidence="1">
    <location>
        <begin position="1"/>
        <end position="62"/>
    </location>
</feature>
<keyword evidence="3" id="KW-1185">Reference proteome</keyword>